<dbReference type="EMBL" id="BK063060">
    <property type="protein sequence ID" value="DBA11563.1"/>
    <property type="molecule type" value="Genomic_DNA"/>
</dbReference>
<sequence length="756" mass="87017">MILFLLMVTSVGFGVCRHEDFQETVILREGYGVIFNKVGQITDNAGINFHKHYWIIDIPNFQLSNISEINCSALIPQILGVCTETNLFIKSINSLIQTRLTDGYKLLQSALQLVPNGTIDKSVNLTRTRRSIEEKPSHNLTIRDLLPGIYIVGQIASNIFGVPNDNTLNELQQHLEHLGNAIESNTNHLSFLTDGLLSMQLTIGDRVDQFDSNYRLILNEMEKTTTDIENHHAQFLNITRNITHDMSILNKFTDSYITRIRTNTIELARLSLNIYHVYKMWNNGIITLTEGYLPRFIISHDMIHDILIRLHRHIEIYPDFRIYNPRPAYYYNIKKVMYSRTDSTLMIGINIPIITTEQDSIKTLFRIQSFPIPSRAGFVTSQNDNDYTKIINLPKFLAVSQANTYMEFTEAQYLSCNSDYQTISFCDIDTSLSHLENNDHITCAYALFIESHTNIHKSCDIGYTKSPQISTAIRTVDSSFILIGGGLDTRDWNLICDNEAQFIRVPKCDMCVYEIACRCRLNALHFIIPKVTVNCEQSAKLVTLRPRYFKNTATTFNLITRDDLEELNSSAVFQHKIVTKLPYINFASLNNNSNWLEMSRGYESNYTKILELSQNNMTIYKKNVDQALAEAIDFTDTEIRSPQILSALHDAIYDIFGDNYIAKTVSVIFSTYGLSLIIFIATIILFIPRFTVDVHYCLKERKYAKSDYLLKNQYINNPNYKDPNIDYKELSTYNVSEEPSNIDRHINIKNKYFTSL</sequence>
<name>A0AA48P7K3_9VIRU</name>
<accession>A0AA48P7K3</accession>
<reference evidence="2" key="1">
    <citation type="journal article" date="2023" name="Front. Mar. Sci.">
        <title>Tracing the invertebrate herpesviruses in the global sequence datasets.</title>
        <authorList>
            <person name="Rosani U."/>
            <person name="Gaia M."/>
            <person name="Delmont T.O."/>
            <person name="Krupovic M."/>
        </authorList>
    </citation>
    <scope>NUCLEOTIDE SEQUENCE</scope>
    <source>
        <strain evidence="2">MalacoHV2/Med/2018 153</strain>
    </source>
</reference>
<protein>
    <submittedName>
        <fullName evidence="2">ORF23</fullName>
    </submittedName>
</protein>
<evidence type="ECO:0000313" key="2">
    <source>
        <dbReference type="EMBL" id="DBA11563.1"/>
    </source>
</evidence>
<proteinExistence type="predicted"/>
<evidence type="ECO:0000256" key="1">
    <source>
        <dbReference type="SAM" id="Phobius"/>
    </source>
</evidence>
<keyword evidence="1" id="KW-1133">Transmembrane helix</keyword>
<reference evidence="2" key="2">
    <citation type="submission" date="2023-01" db="EMBL/GenBank/DDBJ databases">
        <authorList>
            <person name="Rosani U."/>
            <person name="Delmont T.O."/>
            <person name="Gaia M."/>
            <person name="Krupovic M."/>
        </authorList>
    </citation>
    <scope>NUCLEOTIDE SEQUENCE</scope>
    <source>
        <strain evidence="2">MalacoHV2/Med/2018 153</strain>
    </source>
</reference>
<keyword evidence="1" id="KW-0472">Membrane</keyword>
<feature type="transmembrane region" description="Helical" evidence="1">
    <location>
        <begin position="672"/>
        <end position="692"/>
    </location>
</feature>
<organism evidence="2">
    <name type="scientific">Malaco herpesvirus 2</name>
    <dbReference type="NCBI Taxonomy" id="3031798"/>
    <lineage>
        <taxon>Viruses</taxon>
        <taxon>Duplodnaviria</taxon>
        <taxon>Heunggongvirae</taxon>
        <taxon>Peploviricota</taxon>
        <taxon>Herviviricetes</taxon>
        <taxon>Herpesvirales</taxon>
        <taxon>Malacoherpesviridae</taxon>
    </lineage>
</organism>
<keyword evidence="1" id="KW-0812">Transmembrane</keyword>